<organism evidence="2 3">
    <name type="scientific">Flavobacterium aquariorum</name>
    <dbReference type="NCBI Taxonomy" id="2217670"/>
    <lineage>
        <taxon>Bacteria</taxon>
        <taxon>Pseudomonadati</taxon>
        <taxon>Bacteroidota</taxon>
        <taxon>Flavobacteriia</taxon>
        <taxon>Flavobacteriales</taxon>
        <taxon>Flavobacteriaceae</taxon>
        <taxon>Flavobacterium</taxon>
    </lineage>
</organism>
<name>A0A2W7TTL4_9FLAO</name>
<dbReference type="EMBL" id="QKXH01000004">
    <property type="protein sequence ID" value="PZX93853.1"/>
    <property type="molecule type" value="Genomic_DNA"/>
</dbReference>
<accession>A0A2W7TTL4</accession>
<dbReference type="Proteomes" id="UP000249177">
    <property type="component" value="Unassembled WGS sequence"/>
</dbReference>
<dbReference type="RefSeq" id="WP_111409570.1">
    <property type="nucleotide sequence ID" value="NZ_QKXH01000004.1"/>
</dbReference>
<dbReference type="InterPro" id="IPR024072">
    <property type="entry name" value="DHFR-like_dom_sf"/>
</dbReference>
<gene>
    <name evidence="2" type="ORF">DOS84_07830</name>
</gene>
<dbReference type="PANTHER" id="PTHR38011:SF2">
    <property type="entry name" value="BIFUNCTIONAL DEAMINASE-REDUCTASE DOMAIN PROTEIN"/>
    <property type="match status" value="1"/>
</dbReference>
<sequence>MRKIIVLSFISLDGVMQAPGGPEEDPSEGFKYGGWSAPFDDEVGGRVVQKELEQPSDYLLGRKTFEIWESFWPEHADIWPGINDGKKYVMSNTINKSGWKNTAFIESLEDIKKLKNSDGFDIQVWGSSKLVKLLLKNDLVDELSLKIHPLILGKGKKLFDEGSIPATYTLTESLVTPSGVIIAKYKRAGEVETGTMGA</sequence>
<evidence type="ECO:0000313" key="3">
    <source>
        <dbReference type="Proteomes" id="UP000249177"/>
    </source>
</evidence>
<evidence type="ECO:0000313" key="2">
    <source>
        <dbReference type="EMBL" id="PZX93853.1"/>
    </source>
</evidence>
<dbReference type="InterPro" id="IPR002734">
    <property type="entry name" value="RibDG_C"/>
</dbReference>
<dbReference type="InterPro" id="IPR050765">
    <property type="entry name" value="Riboflavin_Biosynth_HTPR"/>
</dbReference>
<dbReference type="Pfam" id="PF01872">
    <property type="entry name" value="RibD_C"/>
    <property type="match status" value="1"/>
</dbReference>
<protein>
    <submittedName>
        <fullName evidence="2">Dihydrofolate reductase</fullName>
    </submittedName>
</protein>
<dbReference type="OrthoDB" id="195113at2"/>
<dbReference type="GO" id="GO:0008703">
    <property type="term" value="F:5-amino-6-(5-phosphoribosylamino)uracil reductase activity"/>
    <property type="evidence" value="ECO:0007669"/>
    <property type="project" value="InterPro"/>
</dbReference>
<evidence type="ECO:0000259" key="1">
    <source>
        <dbReference type="Pfam" id="PF01872"/>
    </source>
</evidence>
<keyword evidence="3" id="KW-1185">Reference proteome</keyword>
<comment type="caution">
    <text evidence="2">The sequence shown here is derived from an EMBL/GenBank/DDBJ whole genome shotgun (WGS) entry which is preliminary data.</text>
</comment>
<dbReference type="AlphaFoldDB" id="A0A2W7TTL4"/>
<proteinExistence type="predicted"/>
<reference evidence="2 3" key="1">
    <citation type="submission" date="2018-06" db="EMBL/GenBank/DDBJ databases">
        <title>Flavobacterium sp IMCC34762, genome.</title>
        <authorList>
            <person name="Joung Y."/>
            <person name="Cho J."/>
            <person name="Song J."/>
        </authorList>
    </citation>
    <scope>NUCLEOTIDE SEQUENCE [LARGE SCALE GENOMIC DNA]</scope>
    <source>
        <strain evidence="2 3">IMCC34762</strain>
    </source>
</reference>
<feature type="domain" description="Bacterial bifunctional deaminase-reductase C-terminal" evidence="1">
    <location>
        <begin position="2"/>
        <end position="181"/>
    </location>
</feature>
<dbReference type="SUPFAM" id="SSF53597">
    <property type="entry name" value="Dihydrofolate reductase-like"/>
    <property type="match status" value="1"/>
</dbReference>
<dbReference type="GO" id="GO:0009231">
    <property type="term" value="P:riboflavin biosynthetic process"/>
    <property type="evidence" value="ECO:0007669"/>
    <property type="project" value="InterPro"/>
</dbReference>
<dbReference type="Gene3D" id="3.40.430.10">
    <property type="entry name" value="Dihydrofolate Reductase, subunit A"/>
    <property type="match status" value="1"/>
</dbReference>
<dbReference type="PANTHER" id="PTHR38011">
    <property type="entry name" value="DIHYDROFOLATE REDUCTASE FAMILY PROTEIN (AFU_ORTHOLOGUE AFUA_8G06820)"/>
    <property type="match status" value="1"/>
</dbReference>